<dbReference type="Pfam" id="PF01344">
    <property type="entry name" value="Kelch_1"/>
    <property type="match status" value="3"/>
</dbReference>
<dbReference type="InterPro" id="IPR015915">
    <property type="entry name" value="Kelch-typ_b-propeller"/>
</dbReference>
<evidence type="ECO:0000256" key="2">
    <source>
        <dbReference type="ARBA" id="ARBA00022737"/>
    </source>
</evidence>
<evidence type="ECO:0000256" key="4">
    <source>
        <dbReference type="SAM" id="MobiDB-lite"/>
    </source>
</evidence>
<dbReference type="Proteomes" id="UP000814243">
    <property type="component" value="Unassembled WGS sequence"/>
</dbReference>
<evidence type="ECO:0000256" key="3">
    <source>
        <dbReference type="ARBA" id="ARBA00023203"/>
    </source>
</evidence>
<dbReference type="AlphaFoldDB" id="A0A922MV29"/>
<dbReference type="SMART" id="SM00225">
    <property type="entry name" value="BTB"/>
    <property type="match status" value="1"/>
</dbReference>
<evidence type="ECO:0000313" key="7">
    <source>
        <dbReference type="Proteomes" id="UP000814243"/>
    </source>
</evidence>
<dbReference type="PROSITE" id="PS50097">
    <property type="entry name" value="BTB"/>
    <property type="match status" value="1"/>
</dbReference>
<dbReference type="PANTHER" id="PTHR24412:SF497">
    <property type="entry name" value="KELCH-LIKE PROTEIN 18"/>
    <property type="match status" value="1"/>
</dbReference>
<dbReference type="InterPro" id="IPR000210">
    <property type="entry name" value="BTB/POZ_dom"/>
</dbReference>
<name>A0A922MV29_SPOEX</name>
<dbReference type="GO" id="GO:0003779">
    <property type="term" value="F:actin binding"/>
    <property type="evidence" value="ECO:0007669"/>
    <property type="project" value="UniProtKB-KW"/>
</dbReference>
<comment type="caution">
    <text evidence="6">The sequence shown here is derived from an EMBL/GenBank/DDBJ whole genome shotgun (WGS) entry which is preliminary data.</text>
</comment>
<proteinExistence type="predicted"/>
<dbReference type="InterPro" id="IPR006652">
    <property type="entry name" value="Kelch_1"/>
</dbReference>
<dbReference type="SUPFAM" id="SSF54695">
    <property type="entry name" value="POZ domain"/>
    <property type="match status" value="1"/>
</dbReference>
<feature type="non-terminal residue" evidence="6">
    <location>
        <position position="1"/>
    </location>
</feature>
<accession>A0A922MV29</accession>
<keyword evidence="3" id="KW-0009">Actin-binding</keyword>
<keyword evidence="1" id="KW-0880">Kelch repeat</keyword>
<dbReference type="Gene3D" id="3.30.710.10">
    <property type="entry name" value="Potassium Channel Kv1.1, Chain A"/>
    <property type="match status" value="1"/>
</dbReference>
<protein>
    <recommendedName>
        <fullName evidence="5">BTB domain-containing protein</fullName>
    </recommendedName>
</protein>
<dbReference type="Pfam" id="PF00651">
    <property type="entry name" value="BTB"/>
    <property type="match status" value="1"/>
</dbReference>
<dbReference type="SMART" id="SM00612">
    <property type="entry name" value="Kelch"/>
    <property type="match status" value="3"/>
</dbReference>
<evidence type="ECO:0000259" key="5">
    <source>
        <dbReference type="PROSITE" id="PS50097"/>
    </source>
</evidence>
<gene>
    <name evidence="6" type="ORF">HF086_005928</name>
</gene>
<feature type="region of interest" description="Disordered" evidence="4">
    <location>
        <begin position="268"/>
        <end position="315"/>
    </location>
</feature>
<keyword evidence="2" id="KW-0677">Repeat</keyword>
<reference evidence="6" key="1">
    <citation type="journal article" date="2021" name="G3 (Bethesda)">
        <title>Genome and transcriptome analysis of the beet armyworm Spodoptera exigua reveals targets for pest control. .</title>
        <authorList>
            <person name="Simon S."/>
            <person name="Breeschoten T."/>
            <person name="Jansen H.J."/>
            <person name="Dirks R.P."/>
            <person name="Schranz M.E."/>
            <person name="Ros V.I.D."/>
        </authorList>
    </citation>
    <scope>NUCLEOTIDE SEQUENCE</scope>
    <source>
        <strain evidence="6">TB_SE_WUR_2020</strain>
    </source>
</reference>
<organism evidence="6 7">
    <name type="scientific">Spodoptera exigua</name>
    <name type="common">Beet armyworm</name>
    <name type="synonym">Noctua fulgens</name>
    <dbReference type="NCBI Taxonomy" id="7107"/>
    <lineage>
        <taxon>Eukaryota</taxon>
        <taxon>Metazoa</taxon>
        <taxon>Ecdysozoa</taxon>
        <taxon>Arthropoda</taxon>
        <taxon>Hexapoda</taxon>
        <taxon>Insecta</taxon>
        <taxon>Pterygota</taxon>
        <taxon>Neoptera</taxon>
        <taxon>Endopterygota</taxon>
        <taxon>Lepidoptera</taxon>
        <taxon>Glossata</taxon>
        <taxon>Ditrysia</taxon>
        <taxon>Noctuoidea</taxon>
        <taxon>Noctuidae</taxon>
        <taxon>Amphipyrinae</taxon>
        <taxon>Spodoptera</taxon>
    </lineage>
</organism>
<feature type="domain" description="BTB" evidence="5">
    <location>
        <begin position="41"/>
        <end position="109"/>
    </location>
</feature>
<dbReference type="SUPFAM" id="SSF117281">
    <property type="entry name" value="Kelch motif"/>
    <property type="match status" value="1"/>
</dbReference>
<dbReference type="PANTHER" id="PTHR24412">
    <property type="entry name" value="KELCH PROTEIN"/>
    <property type="match status" value="1"/>
</dbReference>
<dbReference type="Gene3D" id="2.120.10.80">
    <property type="entry name" value="Kelch-type beta propeller"/>
    <property type="match status" value="1"/>
</dbReference>
<feature type="compositionally biased region" description="Low complexity" evidence="4">
    <location>
        <begin position="282"/>
        <end position="297"/>
    </location>
</feature>
<dbReference type="EMBL" id="JACEFF010000143">
    <property type="protein sequence ID" value="KAH9643266.1"/>
    <property type="molecule type" value="Genomic_DNA"/>
</dbReference>
<feature type="compositionally biased region" description="Pro residues" evidence="4">
    <location>
        <begin position="298"/>
        <end position="307"/>
    </location>
</feature>
<evidence type="ECO:0000256" key="1">
    <source>
        <dbReference type="ARBA" id="ARBA00022441"/>
    </source>
</evidence>
<dbReference type="InterPro" id="IPR011333">
    <property type="entry name" value="SKP1/BTB/POZ_sf"/>
</dbReference>
<sequence length="534" mass="55808">GSDSSESSGDALEDALSLRDEAAPARVLRALNALRKSRQHYDAVLLAGGAELPVHRAVLAAASPYLLQALAALPAPGAAPPACRVADVDADALAALVDYVYTGRLRVRDAGAARRLYRAAWRLRLEPVRAHLAAALLRRLSPADCLELRALPDLADDHVATLDAYIAQNFDEVCKSGALATLPLIRIELLRETSAEGGEETAFAVADAALVWLRDRQAVDADSPNPFYSYLWEVTSGVALCSWTSCAPARTCCTWIATARCATAASCPPRAATRPSCRSTGARPPSGAASRAASRAAPPTPRRPPPRCSWAGAPRARPPPCWPPRACPAPAPRALLALRGRLAGARVAWRDVPGGGGVARGGPLGGARDDGGGARAWARARGAGRGRAGARLLVLGGYDRARVLRSAEAYDAAQNEWSALPDMRGPRARFPAAVLGGTLYALGGSDGHAELDSVAALSEGRWAGRARLPGPVSHAGAAAVPERRELYVVGGWAAGVNLKRVLRYDPDADAWEDAPPLNAGEFLSLSLSVAGSRS</sequence>
<evidence type="ECO:0000313" key="6">
    <source>
        <dbReference type="EMBL" id="KAH9643266.1"/>
    </source>
</evidence>